<dbReference type="PANTHER" id="PTHR34512">
    <property type="entry name" value="CELL SURFACE PROTEIN"/>
    <property type="match status" value="1"/>
</dbReference>
<name>A0A517Y5D0_9BACT</name>
<dbReference type="Pfam" id="PF13360">
    <property type="entry name" value="PQQ_2"/>
    <property type="match status" value="2"/>
</dbReference>
<dbReference type="InterPro" id="IPR015943">
    <property type="entry name" value="WD40/YVTN_repeat-like_dom_sf"/>
</dbReference>
<dbReference type="RefSeq" id="WP_145084406.1">
    <property type="nucleotide sequence ID" value="NZ_CP036274.1"/>
</dbReference>
<feature type="domain" description="Pyrrolo-quinoline quinone repeat" evidence="2">
    <location>
        <begin position="88"/>
        <end position="272"/>
    </location>
</feature>
<protein>
    <submittedName>
        <fullName evidence="3">Outer membrane biogenesis protein BamB</fullName>
    </submittedName>
</protein>
<gene>
    <name evidence="3" type="ORF">ETAA8_05170</name>
</gene>
<organism evidence="3 4">
    <name type="scientific">Anatilimnocola aggregata</name>
    <dbReference type="NCBI Taxonomy" id="2528021"/>
    <lineage>
        <taxon>Bacteria</taxon>
        <taxon>Pseudomonadati</taxon>
        <taxon>Planctomycetota</taxon>
        <taxon>Planctomycetia</taxon>
        <taxon>Pirellulales</taxon>
        <taxon>Pirellulaceae</taxon>
        <taxon>Anatilimnocola</taxon>
    </lineage>
</organism>
<evidence type="ECO:0000313" key="3">
    <source>
        <dbReference type="EMBL" id="QDU25449.1"/>
    </source>
</evidence>
<proteinExistence type="predicted"/>
<dbReference type="KEGG" id="aagg:ETAA8_05170"/>
<evidence type="ECO:0000259" key="2">
    <source>
        <dbReference type="Pfam" id="PF13360"/>
    </source>
</evidence>
<feature type="domain" description="Pyrrolo-quinoline quinone repeat" evidence="2">
    <location>
        <begin position="325"/>
        <end position="381"/>
    </location>
</feature>
<keyword evidence="1" id="KW-0732">Signal</keyword>
<evidence type="ECO:0000256" key="1">
    <source>
        <dbReference type="SAM" id="SignalP"/>
    </source>
</evidence>
<reference evidence="3 4" key="1">
    <citation type="submission" date="2019-02" db="EMBL/GenBank/DDBJ databases">
        <title>Deep-cultivation of Planctomycetes and their phenomic and genomic characterization uncovers novel biology.</title>
        <authorList>
            <person name="Wiegand S."/>
            <person name="Jogler M."/>
            <person name="Boedeker C."/>
            <person name="Pinto D."/>
            <person name="Vollmers J."/>
            <person name="Rivas-Marin E."/>
            <person name="Kohn T."/>
            <person name="Peeters S.H."/>
            <person name="Heuer A."/>
            <person name="Rast P."/>
            <person name="Oberbeckmann S."/>
            <person name="Bunk B."/>
            <person name="Jeske O."/>
            <person name="Meyerdierks A."/>
            <person name="Storesund J.E."/>
            <person name="Kallscheuer N."/>
            <person name="Luecker S."/>
            <person name="Lage O.M."/>
            <person name="Pohl T."/>
            <person name="Merkel B.J."/>
            <person name="Hornburger P."/>
            <person name="Mueller R.-W."/>
            <person name="Bruemmer F."/>
            <person name="Labrenz M."/>
            <person name="Spormann A.M."/>
            <person name="Op den Camp H."/>
            <person name="Overmann J."/>
            <person name="Amann R."/>
            <person name="Jetten M.S.M."/>
            <person name="Mascher T."/>
            <person name="Medema M.H."/>
            <person name="Devos D.P."/>
            <person name="Kaster A.-K."/>
            <person name="Ovreas L."/>
            <person name="Rohde M."/>
            <person name="Galperin M.Y."/>
            <person name="Jogler C."/>
        </authorList>
    </citation>
    <scope>NUCLEOTIDE SEQUENCE [LARGE SCALE GENOMIC DNA]</scope>
    <source>
        <strain evidence="3 4">ETA_A8</strain>
    </source>
</reference>
<dbReference type="InterPro" id="IPR011047">
    <property type="entry name" value="Quinoprotein_ADH-like_sf"/>
</dbReference>
<feature type="chain" id="PRO_5022214098" evidence="1">
    <location>
        <begin position="23"/>
        <end position="435"/>
    </location>
</feature>
<dbReference type="InterPro" id="IPR018391">
    <property type="entry name" value="PQQ_b-propeller_rpt"/>
</dbReference>
<dbReference type="EMBL" id="CP036274">
    <property type="protein sequence ID" value="QDU25449.1"/>
    <property type="molecule type" value="Genomic_DNA"/>
</dbReference>
<dbReference type="Proteomes" id="UP000315017">
    <property type="component" value="Chromosome"/>
</dbReference>
<dbReference type="PANTHER" id="PTHR34512:SF30">
    <property type="entry name" value="OUTER MEMBRANE PROTEIN ASSEMBLY FACTOR BAMB"/>
    <property type="match status" value="1"/>
</dbReference>
<dbReference type="InterPro" id="IPR002372">
    <property type="entry name" value="PQQ_rpt_dom"/>
</dbReference>
<dbReference type="PROSITE" id="PS51257">
    <property type="entry name" value="PROKAR_LIPOPROTEIN"/>
    <property type="match status" value="1"/>
</dbReference>
<sequence precursor="true">MRSWLRNVVTLLILGSCTAALAGENWPCWRGPRGDGTSAETSLPVKWDGVSGTNIVWKVPVSGSGHASPIVWDDRIFLTACLDATKERVLQCLDRATGKTLWQKTVFTGPLETKHSLNSFASSTPATDGKLVFVSFLEVDGSTIPAPNVGAPRPITPGKMVVAAYDFAGNQKWLVRPGEFISAHGYCSSPVLFEDRVIVNGDHDGKSYIVALQRETGEVAWKVPRANGIRSYVTPIIREIDGRTQMIFSGSKHIISLNPRDGSENWKIEGPTEQFVASMVFDGKLLFMAAGFPTYHVMGIKPDGRGDVTDTHVAWHATNAKCYVPSPVVVGEHLLVADDRGTANCFVAATGDRLWQERLGNHFSNSLVTANGLGYLVADDGLTKVVRPGATLDVVAENPLGERCYSSPAIAHEQFFIRGEKHLFCIGEPQVTQGK</sequence>
<dbReference type="Gene3D" id="2.130.10.10">
    <property type="entry name" value="YVTN repeat-like/Quinoprotein amine dehydrogenase"/>
    <property type="match status" value="2"/>
</dbReference>
<accession>A0A517Y5D0</accession>
<dbReference type="SUPFAM" id="SSF50998">
    <property type="entry name" value="Quinoprotein alcohol dehydrogenase-like"/>
    <property type="match status" value="1"/>
</dbReference>
<dbReference type="OrthoDB" id="244732at2"/>
<keyword evidence="4" id="KW-1185">Reference proteome</keyword>
<feature type="signal peptide" evidence="1">
    <location>
        <begin position="1"/>
        <end position="22"/>
    </location>
</feature>
<dbReference type="SMART" id="SM00564">
    <property type="entry name" value="PQQ"/>
    <property type="match status" value="3"/>
</dbReference>
<dbReference type="AlphaFoldDB" id="A0A517Y5D0"/>
<evidence type="ECO:0000313" key="4">
    <source>
        <dbReference type="Proteomes" id="UP000315017"/>
    </source>
</evidence>